<feature type="domain" description="TonB-dependent receptor plug" evidence="16">
    <location>
        <begin position="59"/>
        <end position="168"/>
    </location>
</feature>
<reference evidence="17 18" key="1">
    <citation type="journal article" date="2022" name="Res Sq">
        <title>Evolution of multicellular longitudinally dividing oral cavity symbionts (Neisseriaceae).</title>
        <authorList>
            <person name="Nyongesa S."/>
            <person name="Weber P."/>
            <person name="Bernet E."/>
            <person name="Pullido F."/>
            <person name="Nieckarz M."/>
            <person name="Delaby M."/>
            <person name="Nieves C."/>
            <person name="Viehboeck T."/>
            <person name="Krause N."/>
            <person name="Rivera-Millot A."/>
            <person name="Nakamura A."/>
            <person name="Vischer N."/>
            <person name="VanNieuwenhze M."/>
            <person name="Brun Y."/>
            <person name="Cava F."/>
            <person name="Bulgheresi S."/>
            <person name="Veyrier F."/>
        </authorList>
    </citation>
    <scope>NUCLEOTIDE SEQUENCE [LARGE SCALE GENOMIC DNA]</scope>
    <source>
        <strain evidence="17 18">CCUG 63373m</strain>
    </source>
</reference>
<evidence type="ECO:0000256" key="3">
    <source>
        <dbReference type="ARBA" id="ARBA00022448"/>
    </source>
</evidence>
<dbReference type="InterPro" id="IPR037066">
    <property type="entry name" value="Plug_dom_sf"/>
</dbReference>
<organism evidence="17 18">
    <name type="scientific">Uruburuella testudinis</name>
    <dbReference type="NCBI Taxonomy" id="1282863"/>
    <lineage>
        <taxon>Bacteria</taxon>
        <taxon>Pseudomonadati</taxon>
        <taxon>Pseudomonadota</taxon>
        <taxon>Betaproteobacteria</taxon>
        <taxon>Neisseriales</taxon>
        <taxon>Neisseriaceae</taxon>
        <taxon>Uruburuella</taxon>
    </lineage>
</organism>
<dbReference type="CDD" id="cd01347">
    <property type="entry name" value="ligand_gated_channel"/>
    <property type="match status" value="1"/>
</dbReference>
<dbReference type="SUPFAM" id="SSF56935">
    <property type="entry name" value="Porins"/>
    <property type="match status" value="1"/>
</dbReference>
<evidence type="ECO:0000256" key="2">
    <source>
        <dbReference type="ARBA" id="ARBA00009810"/>
    </source>
</evidence>
<evidence type="ECO:0000259" key="16">
    <source>
        <dbReference type="Pfam" id="PF07715"/>
    </source>
</evidence>
<feature type="signal peptide" evidence="14">
    <location>
        <begin position="1"/>
        <end position="29"/>
    </location>
</feature>
<evidence type="ECO:0000256" key="13">
    <source>
        <dbReference type="RuleBase" id="RU003357"/>
    </source>
</evidence>
<dbReference type="Pfam" id="PF00593">
    <property type="entry name" value="TonB_dep_Rec_b-barrel"/>
    <property type="match status" value="1"/>
</dbReference>
<evidence type="ECO:0000256" key="8">
    <source>
        <dbReference type="ARBA" id="ARBA00023136"/>
    </source>
</evidence>
<keyword evidence="9 17" id="KW-0675">Receptor</keyword>
<dbReference type="PROSITE" id="PS52016">
    <property type="entry name" value="TONB_DEPENDENT_REC_3"/>
    <property type="match status" value="1"/>
</dbReference>
<dbReference type="Pfam" id="PF07715">
    <property type="entry name" value="Plug"/>
    <property type="match status" value="1"/>
</dbReference>
<evidence type="ECO:0000259" key="15">
    <source>
        <dbReference type="Pfam" id="PF00593"/>
    </source>
</evidence>
<evidence type="ECO:0000256" key="11">
    <source>
        <dbReference type="PROSITE-ProRule" id="PRU01360"/>
    </source>
</evidence>
<gene>
    <name evidence="17" type="ORF">LVJ83_04415</name>
</gene>
<keyword evidence="5 11" id="KW-0812">Transmembrane</keyword>
<dbReference type="InterPro" id="IPR010949">
    <property type="entry name" value="TonB_Hb/transfer/lactofer_rcpt"/>
</dbReference>
<dbReference type="InterPro" id="IPR010917">
    <property type="entry name" value="TonB_rcpt_CS"/>
</dbReference>
<evidence type="ECO:0000256" key="6">
    <source>
        <dbReference type="ARBA" id="ARBA00022729"/>
    </source>
</evidence>
<keyword evidence="7 13" id="KW-0798">TonB box</keyword>
<evidence type="ECO:0000256" key="9">
    <source>
        <dbReference type="ARBA" id="ARBA00023170"/>
    </source>
</evidence>
<dbReference type="InterPro" id="IPR000531">
    <property type="entry name" value="Beta-barrel_TonB"/>
</dbReference>
<dbReference type="PANTHER" id="PTHR30069">
    <property type="entry name" value="TONB-DEPENDENT OUTER MEMBRANE RECEPTOR"/>
    <property type="match status" value="1"/>
</dbReference>
<dbReference type="PROSITE" id="PS01156">
    <property type="entry name" value="TONB_DEPENDENT_REC_2"/>
    <property type="match status" value="1"/>
</dbReference>
<comment type="subcellular location">
    <subcellularLocation>
        <location evidence="1 11">Cell outer membrane</location>
        <topology evidence="1 11">Multi-pass membrane protein</topology>
    </subcellularLocation>
</comment>
<keyword evidence="6 14" id="KW-0732">Signal</keyword>
<keyword evidence="3 11" id="KW-0813">Transport</keyword>
<name>A0ABY4DUJ5_9NEIS</name>
<dbReference type="InterPro" id="IPR012910">
    <property type="entry name" value="Plug_dom"/>
</dbReference>
<proteinExistence type="inferred from homology"/>
<keyword evidence="8 11" id="KW-0472">Membrane</keyword>
<dbReference type="InterPro" id="IPR039426">
    <property type="entry name" value="TonB-dep_rcpt-like"/>
</dbReference>
<evidence type="ECO:0000256" key="10">
    <source>
        <dbReference type="ARBA" id="ARBA00023237"/>
    </source>
</evidence>
<dbReference type="NCBIfam" id="TIGR01786">
    <property type="entry name" value="TonB-hemlactrns"/>
    <property type="match status" value="1"/>
</dbReference>
<evidence type="ECO:0000256" key="1">
    <source>
        <dbReference type="ARBA" id="ARBA00004571"/>
    </source>
</evidence>
<evidence type="ECO:0000256" key="7">
    <source>
        <dbReference type="ARBA" id="ARBA00023077"/>
    </source>
</evidence>
<evidence type="ECO:0000256" key="12">
    <source>
        <dbReference type="PROSITE-ProRule" id="PRU10144"/>
    </source>
</evidence>
<comment type="similarity">
    <text evidence="2 11 13">Belongs to the TonB-dependent receptor family.</text>
</comment>
<dbReference type="RefSeq" id="WP_244786696.1">
    <property type="nucleotide sequence ID" value="NZ_CP091508.1"/>
</dbReference>
<accession>A0ABY4DUJ5</accession>
<feature type="chain" id="PRO_5046249961" evidence="14">
    <location>
        <begin position="30"/>
        <end position="842"/>
    </location>
</feature>
<keyword evidence="18" id="KW-1185">Reference proteome</keyword>
<dbReference type="EMBL" id="CP091508">
    <property type="protein sequence ID" value="UOO82713.1"/>
    <property type="molecule type" value="Genomic_DNA"/>
</dbReference>
<evidence type="ECO:0000256" key="4">
    <source>
        <dbReference type="ARBA" id="ARBA00022452"/>
    </source>
</evidence>
<keyword evidence="10 11" id="KW-0998">Cell outer membrane</keyword>
<dbReference type="InterPro" id="IPR036942">
    <property type="entry name" value="Beta-barrel_TonB_sf"/>
</dbReference>
<dbReference type="PANTHER" id="PTHR30069:SF54">
    <property type="entry name" value="TRANSFERRIN-BINDING PROTEIN A"/>
    <property type="match status" value="1"/>
</dbReference>
<dbReference type="Proteomes" id="UP000829817">
    <property type="component" value="Chromosome"/>
</dbReference>
<feature type="short sequence motif" description="TonB C-terminal box" evidence="12">
    <location>
        <begin position="825"/>
        <end position="842"/>
    </location>
</feature>
<protein>
    <submittedName>
        <fullName evidence="17">TonB-dependent hemoglobin/transferrin/lactoferrin family receptor</fullName>
    </submittedName>
</protein>
<evidence type="ECO:0000313" key="17">
    <source>
        <dbReference type="EMBL" id="UOO82713.1"/>
    </source>
</evidence>
<evidence type="ECO:0000256" key="14">
    <source>
        <dbReference type="SAM" id="SignalP"/>
    </source>
</evidence>
<dbReference type="Gene3D" id="2.170.130.10">
    <property type="entry name" value="TonB-dependent receptor, plug domain"/>
    <property type="match status" value="1"/>
</dbReference>
<keyword evidence="4 11" id="KW-1134">Transmembrane beta strand</keyword>
<dbReference type="Gene3D" id="2.40.170.20">
    <property type="entry name" value="TonB-dependent receptor, beta-barrel domain"/>
    <property type="match status" value="1"/>
</dbReference>
<evidence type="ECO:0000256" key="5">
    <source>
        <dbReference type="ARBA" id="ARBA00022692"/>
    </source>
</evidence>
<evidence type="ECO:0000313" key="18">
    <source>
        <dbReference type="Proteomes" id="UP000829817"/>
    </source>
</evidence>
<sequence>MKTITTQRRYLSRCILLALSSMAATAAYAADAPANAEASSQLEEVQVTGKRAKKQENLTTITKTADTIRKEQVNNIRDLTRYDPGIAVNEQGQGASSGYSIRGVDRNRVAILVDGMAQGQVFSPGGTWQQQGEYGGAINEIEYENIKEVSIEKGANSVAGGSGAMGGAVMFTTKEADDVIKPGQNWGMDYKNSFSSKDGRRVNSLAVAGRAGGFEGLAQFTHRSGHEIKSHADTAPQTLTYFYKPQDCTRAGGPCQYQSTYAAEDVWGPTREVPNPMDYRSASWLLRGGYHFNNEHYAGLIFEDTTQKFNTQDMTHPVFPTTQSSRSSTEGDRLRNFSTLFQDNHHHKRRFGIEYRYSAAEPGKWSPDNIKVSADSQSVDMENTLSRRRCAQNLSRDCVPEADGQWSADTLTGTRENNKRLRIDIDKNIDWGFSSHRLQLAAGISKGTFRAKTNYLRRGIETDYPCVANGGSWQDQGCKRTTQTVIAESNQLEPIDSKHYFLALSDNISLGQYFSLPLGVRHDYYRYQSDNRFVGNSKYRNTSWNAGLAFAPNRHIELAYLAGSGFRVPSALELYSSAMIYPGDRNKHIKKVDEPMKPEQALNQELGLTLKGRLGNARISAFRADYRNLLGQKKADTSTATVYGNIQDAHTWGWDIRIQGDLHELHPWLPEGLSTTLAYSISKPRKTNTQLDGNQDNFINTNYMMDTLQPARLVWGLDYDAPAGNWGLGSRVIHSMPKKAEENKRLQWHPAKGETVTTAPIPALSKKWTTLDVSGWYRWGKHTTLRGGVYNVFNRKYTQWESLRQLGVNGISTSGNTTIGGNGIQRLTAPGRNFAATLEIKF</sequence>
<feature type="domain" description="TonB-dependent receptor-like beta-barrel" evidence="15">
    <location>
        <begin position="311"/>
        <end position="792"/>
    </location>
</feature>